<dbReference type="PROSITE" id="PS51257">
    <property type="entry name" value="PROKAR_LIPOPROTEIN"/>
    <property type="match status" value="1"/>
</dbReference>
<dbReference type="InterPro" id="IPR008168">
    <property type="entry name" value="Cyt_C_IC"/>
</dbReference>
<dbReference type="PROSITE" id="PS51007">
    <property type="entry name" value="CYTC"/>
    <property type="match status" value="1"/>
</dbReference>
<dbReference type="Gene3D" id="1.10.760.10">
    <property type="entry name" value="Cytochrome c-like domain"/>
    <property type="match status" value="1"/>
</dbReference>
<feature type="signal peptide" evidence="8">
    <location>
        <begin position="1"/>
        <end position="26"/>
    </location>
</feature>
<dbReference type="AlphaFoldDB" id="A0A0S7BKX0"/>
<feature type="domain" description="Cytochrome c" evidence="9">
    <location>
        <begin position="51"/>
        <end position="141"/>
    </location>
</feature>
<protein>
    <submittedName>
        <fullName evidence="10">Cytochrome c, mono-and diheme variants</fullName>
    </submittedName>
</protein>
<evidence type="ECO:0000256" key="4">
    <source>
        <dbReference type="ARBA" id="ARBA00022982"/>
    </source>
</evidence>
<keyword evidence="11" id="KW-1185">Reference proteome</keyword>
<dbReference type="InterPro" id="IPR051459">
    <property type="entry name" value="Cytochrome_c-type_DH"/>
</dbReference>
<organism evidence="10">
    <name type="scientific">Longilinea arvoryzae</name>
    <dbReference type="NCBI Taxonomy" id="360412"/>
    <lineage>
        <taxon>Bacteria</taxon>
        <taxon>Bacillati</taxon>
        <taxon>Chloroflexota</taxon>
        <taxon>Anaerolineae</taxon>
        <taxon>Anaerolineales</taxon>
        <taxon>Anaerolineaceae</taxon>
        <taxon>Longilinea</taxon>
    </lineage>
</organism>
<evidence type="ECO:0000256" key="3">
    <source>
        <dbReference type="ARBA" id="ARBA00022723"/>
    </source>
</evidence>
<keyword evidence="8" id="KW-0732">Signal</keyword>
<keyword evidence="4" id="KW-0249">Electron transport</keyword>
<evidence type="ECO:0000313" key="10">
    <source>
        <dbReference type="EMBL" id="GAP15190.1"/>
    </source>
</evidence>
<dbReference type="STRING" id="360412.LARV_02972"/>
<reference evidence="10" key="1">
    <citation type="submission" date="2015-07" db="EMBL/GenBank/DDBJ databases">
        <title>Draft Genome Sequences of Anaerolinea thermolimosa IMO-1, Bellilinea caldifistulae GOMI-1, Leptolinea tardivitalis YMTK-2, Levilinea saccharolytica KIBI-1,Longilinea arvoryzae KOME-1, Previously Described as Members of the Anaerolineaceae (Chloroflexi).</title>
        <authorList>
            <person name="Sekiguchi Y."/>
            <person name="Ohashi A."/>
            <person name="Matsuura N."/>
            <person name="Tourlousse M.D."/>
        </authorList>
    </citation>
    <scope>NUCLEOTIDE SEQUENCE [LARGE SCALE GENOMIC DNA]</scope>
    <source>
        <strain evidence="10">KOME-1</strain>
    </source>
</reference>
<evidence type="ECO:0000256" key="8">
    <source>
        <dbReference type="SAM" id="SignalP"/>
    </source>
</evidence>
<dbReference type="GO" id="GO:0020037">
    <property type="term" value="F:heme binding"/>
    <property type="evidence" value="ECO:0007669"/>
    <property type="project" value="InterPro"/>
</dbReference>
<name>A0A0S7BKX0_9CHLR</name>
<dbReference type="InterPro" id="IPR036909">
    <property type="entry name" value="Cyt_c-like_dom_sf"/>
</dbReference>
<dbReference type="InterPro" id="IPR009056">
    <property type="entry name" value="Cyt_c-like_dom"/>
</dbReference>
<dbReference type="EMBL" id="DF967972">
    <property type="protein sequence ID" value="GAP15190.1"/>
    <property type="molecule type" value="Genomic_DNA"/>
</dbReference>
<feature type="region of interest" description="Disordered" evidence="7">
    <location>
        <begin position="27"/>
        <end position="50"/>
    </location>
</feature>
<dbReference type="Proteomes" id="UP000055060">
    <property type="component" value="Unassembled WGS sequence"/>
</dbReference>
<evidence type="ECO:0000256" key="5">
    <source>
        <dbReference type="ARBA" id="ARBA00023004"/>
    </source>
</evidence>
<dbReference type="SUPFAM" id="SSF46626">
    <property type="entry name" value="Cytochrome c"/>
    <property type="match status" value="1"/>
</dbReference>
<sequence>MKKTIFFLTVILVLSAILLSACGGSAAKTSTRPEPPSEYANKTNPFAGKTDASDAGKTVYEANCASCHGTGGAGDGPAGAALDPKPADLKKTVAEASEAYMFWRISEGGGMSPFNSSMPSWKGTLSENDIWNVITYMEMNFK</sequence>
<evidence type="ECO:0000259" key="9">
    <source>
        <dbReference type="PROSITE" id="PS51007"/>
    </source>
</evidence>
<keyword evidence="2 6" id="KW-0349">Heme</keyword>
<evidence type="ECO:0000256" key="2">
    <source>
        <dbReference type="ARBA" id="ARBA00022617"/>
    </source>
</evidence>
<dbReference type="GO" id="GO:0009055">
    <property type="term" value="F:electron transfer activity"/>
    <property type="evidence" value="ECO:0007669"/>
    <property type="project" value="InterPro"/>
</dbReference>
<keyword evidence="1" id="KW-0813">Transport</keyword>
<dbReference type="PANTHER" id="PTHR35008">
    <property type="entry name" value="BLL4482 PROTEIN-RELATED"/>
    <property type="match status" value="1"/>
</dbReference>
<gene>
    <name evidence="10" type="ORF">LARV_02972</name>
</gene>
<dbReference type="OrthoDB" id="9808312at2"/>
<evidence type="ECO:0000256" key="7">
    <source>
        <dbReference type="SAM" id="MobiDB-lite"/>
    </source>
</evidence>
<dbReference type="PRINTS" id="PR00605">
    <property type="entry name" value="CYTCHROMECIC"/>
</dbReference>
<evidence type="ECO:0000256" key="1">
    <source>
        <dbReference type="ARBA" id="ARBA00022448"/>
    </source>
</evidence>
<evidence type="ECO:0000256" key="6">
    <source>
        <dbReference type="PROSITE-ProRule" id="PRU00433"/>
    </source>
</evidence>
<dbReference type="PANTHER" id="PTHR35008:SF4">
    <property type="entry name" value="BLL4482 PROTEIN"/>
    <property type="match status" value="1"/>
</dbReference>
<dbReference type="RefSeq" id="WP_075074380.1">
    <property type="nucleotide sequence ID" value="NZ_DF967972.1"/>
</dbReference>
<keyword evidence="3 6" id="KW-0479">Metal-binding</keyword>
<dbReference type="GO" id="GO:0005506">
    <property type="term" value="F:iron ion binding"/>
    <property type="evidence" value="ECO:0007669"/>
    <property type="project" value="InterPro"/>
</dbReference>
<keyword evidence="5 6" id="KW-0408">Iron</keyword>
<evidence type="ECO:0000313" key="11">
    <source>
        <dbReference type="Proteomes" id="UP000055060"/>
    </source>
</evidence>
<dbReference type="Pfam" id="PF13442">
    <property type="entry name" value="Cytochrome_CBB3"/>
    <property type="match status" value="1"/>
</dbReference>
<accession>A0A0S7BKX0</accession>
<feature type="chain" id="PRO_5006633016" evidence="8">
    <location>
        <begin position="27"/>
        <end position="142"/>
    </location>
</feature>
<proteinExistence type="predicted"/>